<dbReference type="EMBL" id="KV878361">
    <property type="protein sequence ID" value="OJJ42357.1"/>
    <property type="molecule type" value="Genomic_DNA"/>
</dbReference>
<protein>
    <recommendedName>
        <fullName evidence="8">Rhodopsin domain-containing protein</fullName>
    </recommendedName>
</protein>
<accession>A0A1L9S5F5</accession>
<dbReference type="VEuPathDB" id="FungiDB:ASPZODRAFT_77114"/>
<feature type="compositionally biased region" description="Polar residues" evidence="6">
    <location>
        <begin position="324"/>
        <end position="341"/>
    </location>
</feature>
<dbReference type="Proteomes" id="UP000184188">
    <property type="component" value="Unassembled WGS sequence"/>
</dbReference>
<feature type="domain" description="Rhodopsin" evidence="8">
    <location>
        <begin position="44"/>
        <end position="284"/>
    </location>
</feature>
<dbReference type="OrthoDB" id="5329176at2759"/>
<reference evidence="10" key="1">
    <citation type="journal article" date="2017" name="Genome Biol.">
        <title>Comparative genomics reveals high biological diversity and specific adaptations in the industrially and medically important fungal genus Aspergillus.</title>
        <authorList>
            <person name="de Vries R.P."/>
            <person name="Riley R."/>
            <person name="Wiebenga A."/>
            <person name="Aguilar-Osorio G."/>
            <person name="Amillis S."/>
            <person name="Uchima C.A."/>
            <person name="Anderluh G."/>
            <person name="Asadollahi M."/>
            <person name="Askin M."/>
            <person name="Barry K."/>
            <person name="Battaglia E."/>
            <person name="Bayram O."/>
            <person name="Benocci T."/>
            <person name="Braus-Stromeyer S.A."/>
            <person name="Caldana C."/>
            <person name="Canovas D."/>
            <person name="Cerqueira G.C."/>
            <person name="Chen F."/>
            <person name="Chen W."/>
            <person name="Choi C."/>
            <person name="Clum A."/>
            <person name="Dos Santos R.A."/>
            <person name="Damasio A.R."/>
            <person name="Diallinas G."/>
            <person name="Emri T."/>
            <person name="Fekete E."/>
            <person name="Flipphi M."/>
            <person name="Freyberg S."/>
            <person name="Gallo A."/>
            <person name="Gournas C."/>
            <person name="Habgood R."/>
            <person name="Hainaut M."/>
            <person name="Harispe M.L."/>
            <person name="Henrissat B."/>
            <person name="Hilden K.S."/>
            <person name="Hope R."/>
            <person name="Hossain A."/>
            <person name="Karabika E."/>
            <person name="Karaffa L."/>
            <person name="Karanyi Z."/>
            <person name="Krasevec N."/>
            <person name="Kuo A."/>
            <person name="Kusch H."/>
            <person name="LaButti K."/>
            <person name="Lagendijk E.L."/>
            <person name="Lapidus A."/>
            <person name="Levasseur A."/>
            <person name="Lindquist E."/>
            <person name="Lipzen A."/>
            <person name="Logrieco A.F."/>
            <person name="MacCabe A."/>
            <person name="Maekelae M.R."/>
            <person name="Malavazi I."/>
            <person name="Melin P."/>
            <person name="Meyer V."/>
            <person name="Mielnichuk N."/>
            <person name="Miskei M."/>
            <person name="Molnar A.P."/>
            <person name="Mule G."/>
            <person name="Ngan C.Y."/>
            <person name="Orejas M."/>
            <person name="Orosz E."/>
            <person name="Ouedraogo J.P."/>
            <person name="Overkamp K.M."/>
            <person name="Park H.-S."/>
            <person name="Perrone G."/>
            <person name="Piumi F."/>
            <person name="Punt P.J."/>
            <person name="Ram A.F."/>
            <person name="Ramon A."/>
            <person name="Rauscher S."/>
            <person name="Record E."/>
            <person name="Riano-Pachon D.M."/>
            <person name="Robert V."/>
            <person name="Roehrig J."/>
            <person name="Ruller R."/>
            <person name="Salamov A."/>
            <person name="Salih N.S."/>
            <person name="Samson R.A."/>
            <person name="Sandor E."/>
            <person name="Sanguinetti M."/>
            <person name="Schuetze T."/>
            <person name="Sepcic K."/>
            <person name="Shelest E."/>
            <person name="Sherlock G."/>
            <person name="Sophianopoulou V."/>
            <person name="Squina F.M."/>
            <person name="Sun H."/>
            <person name="Susca A."/>
            <person name="Todd R.B."/>
            <person name="Tsang A."/>
            <person name="Unkles S.E."/>
            <person name="van de Wiele N."/>
            <person name="van Rossen-Uffink D."/>
            <person name="Oliveira J.V."/>
            <person name="Vesth T.C."/>
            <person name="Visser J."/>
            <person name="Yu J.-H."/>
            <person name="Zhou M."/>
            <person name="Andersen M.R."/>
            <person name="Archer D.B."/>
            <person name="Baker S.E."/>
            <person name="Benoit I."/>
            <person name="Brakhage A.A."/>
            <person name="Braus G.H."/>
            <person name="Fischer R."/>
            <person name="Frisvad J.C."/>
            <person name="Goldman G.H."/>
            <person name="Houbraken J."/>
            <person name="Oakley B."/>
            <person name="Pocsi I."/>
            <person name="Scazzocchio C."/>
            <person name="Seiboth B."/>
            <person name="vanKuyk P.A."/>
            <person name="Wortman J."/>
            <person name="Dyer P.S."/>
            <person name="Grigoriev I.V."/>
        </authorList>
    </citation>
    <scope>NUCLEOTIDE SEQUENCE [LARGE SCALE GENOMIC DNA]</scope>
    <source>
        <strain evidence="10">CBS 506.65</strain>
    </source>
</reference>
<evidence type="ECO:0000256" key="3">
    <source>
        <dbReference type="ARBA" id="ARBA00022989"/>
    </source>
</evidence>
<keyword evidence="3 7" id="KW-1133">Transmembrane helix</keyword>
<dbReference type="PANTHER" id="PTHR33048:SF163">
    <property type="entry name" value="INTEGRAL MEMBRANE PROTEIN (AFU_ORTHOLOGUE AFUA_8G05510)"/>
    <property type="match status" value="1"/>
</dbReference>
<evidence type="ECO:0000313" key="10">
    <source>
        <dbReference type="Proteomes" id="UP000184188"/>
    </source>
</evidence>
<dbReference type="GeneID" id="34616617"/>
<dbReference type="GO" id="GO:0016020">
    <property type="term" value="C:membrane"/>
    <property type="evidence" value="ECO:0007669"/>
    <property type="project" value="UniProtKB-SubCell"/>
</dbReference>
<feature type="transmembrane region" description="Helical" evidence="7">
    <location>
        <begin position="220"/>
        <end position="240"/>
    </location>
</feature>
<dbReference type="RefSeq" id="XP_022576867.1">
    <property type="nucleotide sequence ID" value="XM_022730153.1"/>
</dbReference>
<dbReference type="Pfam" id="PF20684">
    <property type="entry name" value="Fung_rhodopsin"/>
    <property type="match status" value="1"/>
</dbReference>
<sequence length="341" mass="37215">MVDPAIRALFGPPPSDINLAASNVSVNNGAVIAMACVAVVALILRFTARVLLRNALLADDWAIIAALLCIGGTTGLSVAGGTVGAGRHVWAVTLEELVHLYKLLFAYTFLYASAGTCTRLSILFFYRRIFSPLELSLRVALICGGFLTLGYPIIVWVTMSTSCRPLSFFWTQFSGTQGECIDINTFFLAAGILNMLNDFVLLVIPFPRIVRLHMTVQKKVAICAIMAVGIFVCVASIVRIHYLSVFMHALDVTWLMGPVFIWSTIEPAVAIVCACLPHLAPLAQLAHRSILGSLHSETHTGPPSRQSRQRPLKRNADDEVGLTTYPNRSRSTLRNTQSRTT</sequence>
<keyword evidence="10" id="KW-1185">Reference proteome</keyword>
<evidence type="ECO:0000256" key="6">
    <source>
        <dbReference type="SAM" id="MobiDB-lite"/>
    </source>
</evidence>
<proteinExistence type="inferred from homology"/>
<dbReference type="AlphaFoldDB" id="A0A1L9S5F5"/>
<keyword evidence="4 7" id="KW-0472">Membrane</keyword>
<dbReference type="InterPro" id="IPR052337">
    <property type="entry name" value="SAT4-like"/>
</dbReference>
<dbReference type="InterPro" id="IPR049326">
    <property type="entry name" value="Rhodopsin_dom_fungi"/>
</dbReference>
<comment type="similarity">
    <text evidence="5">Belongs to the SAT4 family.</text>
</comment>
<evidence type="ECO:0000256" key="1">
    <source>
        <dbReference type="ARBA" id="ARBA00004141"/>
    </source>
</evidence>
<feature type="transmembrane region" description="Helical" evidence="7">
    <location>
        <begin position="29"/>
        <end position="48"/>
    </location>
</feature>
<feature type="transmembrane region" description="Helical" evidence="7">
    <location>
        <begin position="186"/>
        <end position="208"/>
    </location>
</feature>
<evidence type="ECO:0000313" key="9">
    <source>
        <dbReference type="EMBL" id="OJJ42357.1"/>
    </source>
</evidence>
<organism evidence="9 10">
    <name type="scientific">Penicilliopsis zonata CBS 506.65</name>
    <dbReference type="NCBI Taxonomy" id="1073090"/>
    <lineage>
        <taxon>Eukaryota</taxon>
        <taxon>Fungi</taxon>
        <taxon>Dikarya</taxon>
        <taxon>Ascomycota</taxon>
        <taxon>Pezizomycotina</taxon>
        <taxon>Eurotiomycetes</taxon>
        <taxon>Eurotiomycetidae</taxon>
        <taxon>Eurotiales</taxon>
        <taxon>Aspergillaceae</taxon>
        <taxon>Penicilliopsis</taxon>
    </lineage>
</organism>
<comment type="subcellular location">
    <subcellularLocation>
        <location evidence="1">Membrane</location>
        <topology evidence="1">Multi-pass membrane protein</topology>
    </subcellularLocation>
</comment>
<evidence type="ECO:0000256" key="4">
    <source>
        <dbReference type="ARBA" id="ARBA00023136"/>
    </source>
</evidence>
<feature type="transmembrane region" description="Helical" evidence="7">
    <location>
        <begin position="104"/>
        <end position="126"/>
    </location>
</feature>
<keyword evidence="2 7" id="KW-0812">Transmembrane</keyword>
<evidence type="ECO:0000256" key="2">
    <source>
        <dbReference type="ARBA" id="ARBA00022692"/>
    </source>
</evidence>
<gene>
    <name evidence="9" type="ORF">ASPZODRAFT_77114</name>
</gene>
<evidence type="ECO:0000256" key="7">
    <source>
        <dbReference type="SAM" id="Phobius"/>
    </source>
</evidence>
<feature type="transmembrane region" description="Helical" evidence="7">
    <location>
        <begin position="60"/>
        <end position="84"/>
    </location>
</feature>
<dbReference type="STRING" id="1073090.A0A1L9S5F5"/>
<feature type="region of interest" description="Disordered" evidence="6">
    <location>
        <begin position="295"/>
        <end position="341"/>
    </location>
</feature>
<feature type="transmembrane region" description="Helical" evidence="7">
    <location>
        <begin position="260"/>
        <end position="280"/>
    </location>
</feature>
<dbReference type="PANTHER" id="PTHR33048">
    <property type="entry name" value="PTH11-LIKE INTEGRAL MEMBRANE PROTEIN (AFU_ORTHOLOGUE AFUA_5G11245)"/>
    <property type="match status" value="1"/>
</dbReference>
<name>A0A1L9S5F5_9EURO</name>
<evidence type="ECO:0000256" key="5">
    <source>
        <dbReference type="ARBA" id="ARBA00038359"/>
    </source>
</evidence>
<evidence type="ECO:0000259" key="8">
    <source>
        <dbReference type="Pfam" id="PF20684"/>
    </source>
</evidence>
<feature type="transmembrane region" description="Helical" evidence="7">
    <location>
        <begin position="138"/>
        <end position="159"/>
    </location>
</feature>